<dbReference type="SMART" id="SM00822">
    <property type="entry name" value="PKS_KR"/>
    <property type="match status" value="1"/>
</dbReference>
<evidence type="ECO:0000259" key="9">
    <source>
        <dbReference type="SMART" id="SM00822"/>
    </source>
</evidence>
<keyword evidence="4" id="KW-0276">Fatty acid metabolism</keyword>
<comment type="similarity">
    <text evidence="3">Belongs to the short-chain dehydrogenases/reductases (SDR) family.</text>
</comment>
<proteinExistence type="inferred from homology"/>
<keyword evidence="5" id="KW-0560">Oxidoreductase</keyword>
<dbReference type="SUPFAM" id="SSF51735">
    <property type="entry name" value="NAD(P)-binding Rossmann-fold domains"/>
    <property type="match status" value="1"/>
</dbReference>
<comment type="subcellular location">
    <subcellularLocation>
        <location evidence="1">Peroxisome</location>
    </subcellularLocation>
</comment>
<dbReference type="PRINTS" id="PR00081">
    <property type="entry name" value="GDHRDH"/>
</dbReference>
<dbReference type="Gene3D" id="3.10.129.10">
    <property type="entry name" value="Hotdog Thioesterase"/>
    <property type="match status" value="2"/>
</dbReference>
<dbReference type="HOGENOM" id="CLU_010194_18_4_1"/>
<keyword evidence="11" id="KW-1185">Reference proteome</keyword>
<comment type="caution">
    <text evidence="10">The sequence shown here is derived from an EMBL/GenBank/DDBJ whole genome shotgun (WGS) entry which is preliminary data.</text>
</comment>
<dbReference type="Proteomes" id="UP000027920">
    <property type="component" value="Unassembled WGS sequence"/>
</dbReference>
<dbReference type="Pfam" id="PF00106">
    <property type="entry name" value="adh_short"/>
    <property type="match status" value="1"/>
</dbReference>
<evidence type="ECO:0000256" key="7">
    <source>
        <dbReference type="ARBA" id="ARBA00023140"/>
    </source>
</evidence>
<evidence type="ECO:0000256" key="8">
    <source>
        <dbReference type="ARBA" id="ARBA00023239"/>
    </source>
</evidence>
<dbReference type="UniPathway" id="UPA00659"/>
<dbReference type="GO" id="GO:0005777">
    <property type="term" value="C:peroxisome"/>
    <property type="evidence" value="ECO:0007669"/>
    <property type="project" value="UniProtKB-SubCell"/>
</dbReference>
<dbReference type="InterPro" id="IPR036291">
    <property type="entry name" value="NAD(P)-bd_dom_sf"/>
</dbReference>
<sequence length="610" mass="66784">MDFGRMLALTQELPANKVARDPDFNGRVVLVTGGASGLGRCYAIAFAKLGACVIVNDRADPKAVVNEIRHDGGQATAVIDSVEHGQQIVDRAVAIYGRIDILVNNAGFVRDKSFTKMNESFWDAVLNVHLNATYHMTKAAWPQFLRQGQGCVINTTSTSGIYGNFGQSNYSAAILKLGILGLSEATAREGLKHNIRVNTIAPIASTGGLAQALSGTNEKNKQRIFKPEYIVPIVLLLSSDTLNGKQNQTTGGLFECGCGWHARTRLRSSHMIDFTSTSEISPEVLLNSWTEIVQNPSPTASATNTGGSNFDVLGLIEKAKKADSWRVEYKFTSRDVILYNLAIGAKRSELSLVYEESKSFQPLPTFGVIPFFSLDVIYHHGRFLPKFKADQSLLGEVYLELFQRKLPTSGHLTSTRSLIDVLDKGSAAVALTGYTTVDSATGKKLFYNEVSFFMLGAGGFGGARERANLGAPSRQHRIPSRHPDVVDEFHTSEEQAAWYRLTGDTMAMHIDPEFSRKGGFQTPILHGVCFLGIAGKLLLERYGAYRSIKARFAGVVVPGKTLRTESWADEKEKDLVLFQMRVLETGKLCIAAGCIRLWDAVASTMNQSRL</sequence>
<gene>
    <name evidence="10" type="ORF">A1O9_01514</name>
</gene>
<dbReference type="InterPro" id="IPR051687">
    <property type="entry name" value="Peroxisomal_Beta-Oxidation"/>
</dbReference>
<dbReference type="VEuPathDB" id="FungiDB:A1O9_01514"/>
<dbReference type="GO" id="GO:0004300">
    <property type="term" value="F:enoyl-CoA hydratase activity"/>
    <property type="evidence" value="ECO:0007669"/>
    <property type="project" value="UniProtKB-ARBA"/>
</dbReference>
<dbReference type="GO" id="GO:0016491">
    <property type="term" value="F:oxidoreductase activity"/>
    <property type="evidence" value="ECO:0007669"/>
    <property type="project" value="UniProtKB-KW"/>
</dbReference>
<comment type="pathway">
    <text evidence="2">Lipid metabolism; fatty acid beta-oxidation.</text>
</comment>
<evidence type="ECO:0000313" key="10">
    <source>
        <dbReference type="EMBL" id="KEF63536.1"/>
    </source>
</evidence>
<dbReference type="PANTHER" id="PTHR45024:SF2">
    <property type="entry name" value="SCP2 DOMAIN-CONTAINING PROTEIN"/>
    <property type="match status" value="1"/>
</dbReference>
<keyword evidence="6" id="KW-0443">Lipid metabolism</keyword>
<dbReference type="InterPro" id="IPR029069">
    <property type="entry name" value="HotDog_dom_sf"/>
</dbReference>
<feature type="domain" description="Ketoreductase" evidence="9">
    <location>
        <begin position="27"/>
        <end position="206"/>
    </location>
</feature>
<dbReference type="InterPro" id="IPR057326">
    <property type="entry name" value="KR_dom"/>
</dbReference>
<dbReference type="Pfam" id="PF01575">
    <property type="entry name" value="MaoC_dehydratas"/>
    <property type="match status" value="1"/>
</dbReference>
<keyword evidence="7" id="KW-0576">Peroxisome</keyword>
<protein>
    <recommendedName>
        <fullName evidence="9">Ketoreductase domain-containing protein</fullName>
    </recommendedName>
</protein>
<dbReference type="GeneID" id="25276460"/>
<evidence type="ECO:0000256" key="6">
    <source>
        <dbReference type="ARBA" id="ARBA00023098"/>
    </source>
</evidence>
<evidence type="ECO:0000313" key="11">
    <source>
        <dbReference type="Proteomes" id="UP000027920"/>
    </source>
</evidence>
<evidence type="ECO:0000256" key="3">
    <source>
        <dbReference type="ARBA" id="ARBA00006484"/>
    </source>
</evidence>
<evidence type="ECO:0000256" key="2">
    <source>
        <dbReference type="ARBA" id="ARBA00005005"/>
    </source>
</evidence>
<keyword evidence="8" id="KW-0456">Lyase</keyword>
<dbReference type="SUPFAM" id="SSF54637">
    <property type="entry name" value="Thioesterase/thiol ester dehydrase-isomerase"/>
    <property type="match status" value="2"/>
</dbReference>
<accession>A0A072PUK0</accession>
<dbReference type="AlphaFoldDB" id="A0A072PUK0"/>
<evidence type="ECO:0000256" key="4">
    <source>
        <dbReference type="ARBA" id="ARBA00022832"/>
    </source>
</evidence>
<dbReference type="Gene3D" id="3.40.50.720">
    <property type="entry name" value="NAD(P)-binding Rossmann-like Domain"/>
    <property type="match status" value="1"/>
</dbReference>
<dbReference type="InterPro" id="IPR002347">
    <property type="entry name" value="SDR_fam"/>
</dbReference>
<evidence type="ECO:0000256" key="1">
    <source>
        <dbReference type="ARBA" id="ARBA00004275"/>
    </source>
</evidence>
<dbReference type="InterPro" id="IPR054357">
    <property type="entry name" value="MFE-2_N"/>
</dbReference>
<dbReference type="STRING" id="1182545.A0A072PUK0"/>
<evidence type="ECO:0000256" key="5">
    <source>
        <dbReference type="ARBA" id="ARBA00023002"/>
    </source>
</evidence>
<dbReference type="OrthoDB" id="4138997at2759"/>
<organism evidence="10 11">
    <name type="scientific">Exophiala aquamarina CBS 119918</name>
    <dbReference type="NCBI Taxonomy" id="1182545"/>
    <lineage>
        <taxon>Eukaryota</taxon>
        <taxon>Fungi</taxon>
        <taxon>Dikarya</taxon>
        <taxon>Ascomycota</taxon>
        <taxon>Pezizomycotina</taxon>
        <taxon>Eurotiomycetes</taxon>
        <taxon>Chaetothyriomycetidae</taxon>
        <taxon>Chaetothyriales</taxon>
        <taxon>Herpotrichiellaceae</taxon>
        <taxon>Exophiala</taxon>
    </lineage>
</organism>
<dbReference type="GO" id="GO:0006635">
    <property type="term" value="P:fatty acid beta-oxidation"/>
    <property type="evidence" value="ECO:0007669"/>
    <property type="project" value="UniProtKB-UniPathway"/>
</dbReference>
<dbReference type="PANTHER" id="PTHR45024">
    <property type="entry name" value="DEHYDROGENASES, SHORT CHAIN"/>
    <property type="match status" value="1"/>
</dbReference>
<reference evidence="10 11" key="1">
    <citation type="submission" date="2013-03" db="EMBL/GenBank/DDBJ databases">
        <title>The Genome Sequence of Exophiala aquamarina CBS 119918.</title>
        <authorList>
            <consortium name="The Broad Institute Genomics Platform"/>
            <person name="Cuomo C."/>
            <person name="de Hoog S."/>
            <person name="Gorbushina A."/>
            <person name="Walker B."/>
            <person name="Young S.K."/>
            <person name="Zeng Q."/>
            <person name="Gargeya S."/>
            <person name="Fitzgerald M."/>
            <person name="Haas B."/>
            <person name="Abouelleil A."/>
            <person name="Allen A.W."/>
            <person name="Alvarado L."/>
            <person name="Arachchi H.M."/>
            <person name="Berlin A.M."/>
            <person name="Chapman S.B."/>
            <person name="Gainer-Dewar J."/>
            <person name="Goldberg J."/>
            <person name="Griggs A."/>
            <person name="Gujja S."/>
            <person name="Hansen M."/>
            <person name="Howarth C."/>
            <person name="Imamovic A."/>
            <person name="Ireland A."/>
            <person name="Larimer J."/>
            <person name="McCowan C."/>
            <person name="Murphy C."/>
            <person name="Pearson M."/>
            <person name="Poon T.W."/>
            <person name="Priest M."/>
            <person name="Roberts A."/>
            <person name="Saif S."/>
            <person name="Shea T."/>
            <person name="Sisk P."/>
            <person name="Sykes S."/>
            <person name="Wortman J."/>
            <person name="Nusbaum C."/>
            <person name="Birren B."/>
        </authorList>
    </citation>
    <scope>NUCLEOTIDE SEQUENCE [LARGE SCALE GENOMIC DNA]</scope>
    <source>
        <strain evidence="10 11">CBS 119918</strain>
    </source>
</reference>
<dbReference type="InterPro" id="IPR002539">
    <property type="entry name" value="MaoC-like_dom"/>
</dbReference>
<dbReference type="RefSeq" id="XP_013266126.1">
    <property type="nucleotide sequence ID" value="XM_013410672.1"/>
</dbReference>
<dbReference type="EMBL" id="AMGV01000001">
    <property type="protein sequence ID" value="KEF63536.1"/>
    <property type="molecule type" value="Genomic_DNA"/>
</dbReference>
<dbReference type="Pfam" id="PF22622">
    <property type="entry name" value="MFE-2_hydrat-2_N"/>
    <property type="match status" value="1"/>
</dbReference>
<name>A0A072PUK0_9EURO</name>